<gene>
    <name evidence="5" type="ORF">BOO69_08405</name>
</gene>
<evidence type="ECO:0000256" key="3">
    <source>
        <dbReference type="ARBA" id="ARBA00006171"/>
    </source>
</evidence>
<keyword evidence="6" id="KW-1185">Reference proteome</keyword>
<organism evidence="5 6">
    <name type="scientific">Sulfitobacter alexandrii</name>
    <dbReference type="NCBI Taxonomy" id="1917485"/>
    <lineage>
        <taxon>Bacteria</taxon>
        <taxon>Pseudomonadati</taxon>
        <taxon>Pseudomonadota</taxon>
        <taxon>Alphaproteobacteria</taxon>
        <taxon>Rhodobacterales</taxon>
        <taxon>Roseobacteraceae</taxon>
        <taxon>Sulfitobacter</taxon>
    </lineage>
</organism>
<sequence>MIDLSRYRTLVFDCDGVVLDSNQVKTAAFRVAALPYGEAAAEALVAYHVANGGISRYVKFTHFLEQILPEHQPEAMPGRDGPDHEALLRLYAETVRDGLLNCAVTEKLEQLRDTTEGANWLIVSGGDQNELRDVFGRRDLSRLFDGGIFGSPDTKSTILERELASGNIQSPALFLGDSRLDHQAATAAGLDFVFIHGWTEVVDWQRYVEENKLEAISKVGELANK</sequence>
<evidence type="ECO:0000256" key="2">
    <source>
        <dbReference type="ARBA" id="ARBA00004818"/>
    </source>
</evidence>
<dbReference type="KEGG" id="suam:BOO69_08405"/>
<dbReference type="InterPro" id="IPR050155">
    <property type="entry name" value="HAD-like_hydrolase_sf"/>
</dbReference>
<dbReference type="PANTHER" id="PTHR43434">
    <property type="entry name" value="PHOSPHOGLYCOLATE PHOSPHATASE"/>
    <property type="match status" value="1"/>
</dbReference>
<comment type="catalytic activity">
    <reaction evidence="1">
        <text>2-phosphoglycolate + H2O = glycolate + phosphate</text>
        <dbReference type="Rhea" id="RHEA:14369"/>
        <dbReference type="ChEBI" id="CHEBI:15377"/>
        <dbReference type="ChEBI" id="CHEBI:29805"/>
        <dbReference type="ChEBI" id="CHEBI:43474"/>
        <dbReference type="ChEBI" id="CHEBI:58033"/>
        <dbReference type="EC" id="3.1.3.18"/>
    </reaction>
</comment>
<protein>
    <recommendedName>
        <fullName evidence="4">phosphoglycolate phosphatase</fullName>
        <ecNumber evidence="4">3.1.3.18</ecNumber>
    </recommendedName>
</protein>
<dbReference type="GO" id="GO:0008967">
    <property type="term" value="F:phosphoglycolate phosphatase activity"/>
    <property type="evidence" value="ECO:0007669"/>
    <property type="project" value="UniProtKB-EC"/>
</dbReference>
<dbReference type="GO" id="GO:0005829">
    <property type="term" value="C:cytosol"/>
    <property type="evidence" value="ECO:0007669"/>
    <property type="project" value="TreeGrafter"/>
</dbReference>
<dbReference type="Pfam" id="PF00702">
    <property type="entry name" value="Hydrolase"/>
    <property type="match status" value="1"/>
</dbReference>
<dbReference type="SFLD" id="SFLDG01129">
    <property type="entry name" value="C1.5:_HAD__Beta-PGM__Phosphata"/>
    <property type="match status" value="1"/>
</dbReference>
<dbReference type="Gene3D" id="3.40.50.1000">
    <property type="entry name" value="HAD superfamily/HAD-like"/>
    <property type="match status" value="1"/>
</dbReference>
<dbReference type="InterPro" id="IPR023198">
    <property type="entry name" value="PGP-like_dom2"/>
</dbReference>
<reference evidence="5 6" key="1">
    <citation type="submission" date="2016-11" db="EMBL/GenBank/DDBJ databases">
        <title>Complete genome sequence of Sulfitobacter sp. AM1-D1, a toxic bacteria associated with marine dinoflagellate Alexandrium minutum in East China Sea.</title>
        <authorList>
            <person name="Yang Q."/>
            <person name="Zhang X."/>
            <person name="Tian X."/>
        </authorList>
    </citation>
    <scope>NUCLEOTIDE SEQUENCE [LARGE SCALE GENOMIC DNA]</scope>
    <source>
        <strain evidence="5 6">AM1-D1</strain>
    </source>
</reference>
<dbReference type="CDD" id="cd01427">
    <property type="entry name" value="HAD_like"/>
    <property type="match status" value="1"/>
</dbReference>
<dbReference type="OrthoDB" id="9793014at2"/>
<accession>A0A1J0WGH3</accession>
<dbReference type="InterPro" id="IPR023214">
    <property type="entry name" value="HAD_sf"/>
</dbReference>
<dbReference type="SUPFAM" id="SSF56784">
    <property type="entry name" value="HAD-like"/>
    <property type="match status" value="1"/>
</dbReference>
<dbReference type="PANTHER" id="PTHR43434:SF1">
    <property type="entry name" value="PHOSPHOGLYCOLATE PHOSPHATASE"/>
    <property type="match status" value="1"/>
</dbReference>
<dbReference type="GO" id="GO:0006281">
    <property type="term" value="P:DNA repair"/>
    <property type="evidence" value="ECO:0007669"/>
    <property type="project" value="TreeGrafter"/>
</dbReference>
<dbReference type="Proteomes" id="UP000181897">
    <property type="component" value="Chromosome"/>
</dbReference>
<evidence type="ECO:0000313" key="6">
    <source>
        <dbReference type="Proteomes" id="UP000181897"/>
    </source>
</evidence>
<dbReference type="SFLD" id="SFLDS00003">
    <property type="entry name" value="Haloacid_Dehalogenase"/>
    <property type="match status" value="1"/>
</dbReference>
<keyword evidence="5" id="KW-0378">Hydrolase</keyword>
<dbReference type="EMBL" id="CP018076">
    <property type="protein sequence ID" value="APE43436.1"/>
    <property type="molecule type" value="Genomic_DNA"/>
</dbReference>
<comment type="pathway">
    <text evidence="2">Organic acid metabolism; glycolate biosynthesis; glycolate from 2-phosphoglycolate: step 1/1.</text>
</comment>
<dbReference type="InterPro" id="IPR036412">
    <property type="entry name" value="HAD-like_sf"/>
</dbReference>
<dbReference type="AlphaFoldDB" id="A0A1J0WGH3"/>
<dbReference type="RefSeq" id="WP_071971768.1">
    <property type="nucleotide sequence ID" value="NZ_CP018076.1"/>
</dbReference>
<evidence type="ECO:0000313" key="5">
    <source>
        <dbReference type="EMBL" id="APE43436.1"/>
    </source>
</evidence>
<dbReference type="STRING" id="1917485.BOO69_08405"/>
<name>A0A1J0WGH3_9RHOB</name>
<dbReference type="Gene3D" id="1.10.150.240">
    <property type="entry name" value="Putative phosphatase, domain 2"/>
    <property type="match status" value="1"/>
</dbReference>
<proteinExistence type="inferred from homology"/>
<comment type="similarity">
    <text evidence="3">Belongs to the HAD-like hydrolase superfamily. CbbY/CbbZ/Gph/YieH family.</text>
</comment>
<dbReference type="EC" id="3.1.3.18" evidence="4"/>
<evidence type="ECO:0000256" key="1">
    <source>
        <dbReference type="ARBA" id="ARBA00000830"/>
    </source>
</evidence>
<evidence type="ECO:0000256" key="4">
    <source>
        <dbReference type="ARBA" id="ARBA00013078"/>
    </source>
</evidence>